<evidence type="ECO:0000256" key="1">
    <source>
        <dbReference type="ARBA" id="ARBA00004230"/>
    </source>
</evidence>
<dbReference type="Proteomes" id="UP000265000">
    <property type="component" value="Unplaced"/>
</dbReference>
<evidence type="ECO:0000259" key="15">
    <source>
        <dbReference type="Pfam" id="PF13851"/>
    </source>
</evidence>
<keyword evidence="9" id="KW-0969">Cilium</keyword>
<dbReference type="GO" id="GO:0005794">
    <property type="term" value="C:Golgi apparatus"/>
    <property type="evidence" value="ECO:0007669"/>
    <property type="project" value="TreeGrafter"/>
</dbReference>
<evidence type="ECO:0000256" key="10">
    <source>
        <dbReference type="ARBA" id="ARBA00023212"/>
    </source>
</evidence>
<dbReference type="GO" id="GO:0030317">
    <property type="term" value="P:flagellated sperm motility"/>
    <property type="evidence" value="ECO:0007669"/>
    <property type="project" value="TreeGrafter"/>
</dbReference>
<dbReference type="GO" id="GO:0005874">
    <property type="term" value="C:microtubule"/>
    <property type="evidence" value="ECO:0007669"/>
    <property type="project" value="UniProtKB-KW"/>
</dbReference>
<comment type="similarity">
    <text evidence="3">Belongs to the DRC4 family.</text>
</comment>
<accession>A0A3Q2NY36</accession>
<keyword evidence="7" id="KW-0282">Flagellum</keyword>
<proteinExistence type="inferred from homology"/>
<reference evidence="16" key="2">
    <citation type="submission" date="2025-09" db="UniProtKB">
        <authorList>
            <consortium name="Ensembl"/>
        </authorList>
    </citation>
    <scope>IDENTIFICATION</scope>
</reference>
<dbReference type="GO" id="GO:0031514">
    <property type="term" value="C:motile cilium"/>
    <property type="evidence" value="ECO:0007669"/>
    <property type="project" value="UniProtKB-SubCell"/>
</dbReference>
<organism evidence="16 17">
    <name type="scientific">Fundulus heteroclitus</name>
    <name type="common">Killifish</name>
    <name type="synonym">Mummichog</name>
    <dbReference type="NCBI Taxonomy" id="8078"/>
    <lineage>
        <taxon>Eukaryota</taxon>
        <taxon>Metazoa</taxon>
        <taxon>Chordata</taxon>
        <taxon>Craniata</taxon>
        <taxon>Vertebrata</taxon>
        <taxon>Euteleostomi</taxon>
        <taxon>Actinopterygii</taxon>
        <taxon>Neopterygii</taxon>
        <taxon>Teleostei</taxon>
        <taxon>Neoteleostei</taxon>
        <taxon>Acanthomorphata</taxon>
        <taxon>Ovalentaria</taxon>
        <taxon>Atherinomorphae</taxon>
        <taxon>Cyprinodontiformes</taxon>
        <taxon>Fundulidae</taxon>
        <taxon>Fundulus</taxon>
    </lineage>
</organism>
<evidence type="ECO:0000256" key="8">
    <source>
        <dbReference type="ARBA" id="ARBA00023054"/>
    </source>
</evidence>
<evidence type="ECO:0000256" key="14">
    <source>
        <dbReference type="SAM" id="MobiDB-lite"/>
    </source>
</evidence>
<evidence type="ECO:0000256" key="13">
    <source>
        <dbReference type="SAM" id="Coils"/>
    </source>
</evidence>
<keyword evidence="5" id="KW-0963">Cytoplasm</keyword>
<keyword evidence="8 13" id="KW-0175">Coiled coil</keyword>
<feature type="coiled-coil region" evidence="13">
    <location>
        <begin position="187"/>
        <end position="237"/>
    </location>
</feature>
<dbReference type="GeneID" id="105918414"/>
<feature type="domain" description="Growth arrest-specific protein 8" evidence="15">
    <location>
        <begin position="261"/>
        <end position="415"/>
    </location>
</feature>
<dbReference type="InterPro" id="IPR039308">
    <property type="entry name" value="GAS8"/>
</dbReference>
<evidence type="ECO:0000256" key="3">
    <source>
        <dbReference type="ARBA" id="ARBA00009859"/>
    </source>
</evidence>
<evidence type="ECO:0000313" key="17">
    <source>
        <dbReference type="Proteomes" id="UP000265000"/>
    </source>
</evidence>
<evidence type="ECO:0000256" key="4">
    <source>
        <dbReference type="ARBA" id="ARBA00021301"/>
    </source>
</evidence>
<feature type="compositionally biased region" description="Basic and acidic residues" evidence="14">
    <location>
        <begin position="1"/>
        <end position="14"/>
    </location>
</feature>
<evidence type="ECO:0000256" key="12">
    <source>
        <dbReference type="ARBA" id="ARBA00031568"/>
    </source>
</evidence>
<evidence type="ECO:0000256" key="2">
    <source>
        <dbReference type="ARBA" id="ARBA00004245"/>
    </source>
</evidence>
<keyword evidence="10" id="KW-0206">Cytoskeleton</keyword>
<protein>
    <recommendedName>
        <fullName evidence="4">Dynein regulatory complex subunit 4</fullName>
    </recommendedName>
    <alternativeName>
        <fullName evidence="12">Growth arrest-specific protein 8</fullName>
    </alternativeName>
</protein>
<feature type="coiled-coil region" evidence="13">
    <location>
        <begin position="24"/>
        <end position="140"/>
    </location>
</feature>
<dbReference type="InterPro" id="IPR025593">
    <property type="entry name" value="GAS8_dom"/>
</dbReference>
<evidence type="ECO:0000256" key="5">
    <source>
        <dbReference type="ARBA" id="ARBA00022490"/>
    </source>
</evidence>
<keyword evidence="11" id="KW-0966">Cell projection</keyword>
<dbReference type="PANTHER" id="PTHR31543">
    <property type="entry name" value="DYNEIN REGULATORY COMPLEX SUBUNIT 4"/>
    <property type="match status" value="1"/>
</dbReference>
<name>A0A3Q2NY36_FUNHE</name>
<evidence type="ECO:0000256" key="6">
    <source>
        <dbReference type="ARBA" id="ARBA00022701"/>
    </source>
</evidence>
<dbReference type="GO" id="GO:0008017">
    <property type="term" value="F:microtubule binding"/>
    <property type="evidence" value="ECO:0007669"/>
    <property type="project" value="InterPro"/>
</dbReference>
<dbReference type="GeneTree" id="ENSGT00390000009477"/>
<evidence type="ECO:0000256" key="9">
    <source>
        <dbReference type="ARBA" id="ARBA00023069"/>
    </source>
</evidence>
<sequence length="442" mass="51737">MPPKKKETSKKPEAAKTQTLINGLTKEELSKEQIEEHIVRLREELEREKEERNYFQLERDKIQTFREGTDRKLERVKAELKNLEKAIEDDEAHHQVEIKVFKQKMKHLLCEHQNTISELEADVSASAKRLQDEQDQLEAELCEEILTILTDTQTVNSEDVFRELQLKHDAEMAAARDKWERLVAETVAKYKTEKQQLEKDQDNTLKSLICERELLWNSHLSDLREDLRKGLREAEETFRVQDEDTTAHFEELEKCRFKTSRNVEKVKETWSALLKENKELTLVAAEANNELSLLERKAKFSPLKKAPIRNPHEKALKDLKRDHDELDQKFRKLQIELDELHSSVPRKMYMAQDQADESLRPLEDELQALAGQLEETQAQLHSVLSAPNLDQTAVTEITYQVEKDLESKNSAIKDLKHRIYLISQSRRAILLKAEAKRRAPLK</sequence>
<dbReference type="OrthoDB" id="767661at2759"/>
<evidence type="ECO:0000256" key="7">
    <source>
        <dbReference type="ARBA" id="ARBA00022846"/>
    </source>
</evidence>
<feature type="region of interest" description="Disordered" evidence="14">
    <location>
        <begin position="1"/>
        <end position="24"/>
    </location>
</feature>
<evidence type="ECO:0000313" key="16">
    <source>
        <dbReference type="Ensembl" id="ENSFHEP00000004426.1"/>
    </source>
</evidence>
<keyword evidence="17" id="KW-1185">Reference proteome</keyword>
<keyword evidence="6" id="KW-0493">Microtubule</keyword>
<dbReference type="GO" id="GO:0031267">
    <property type="term" value="F:small GTPase binding"/>
    <property type="evidence" value="ECO:0007669"/>
    <property type="project" value="InterPro"/>
</dbReference>
<comment type="subcellular location">
    <subcellularLocation>
        <location evidence="1">Cell projection</location>
        <location evidence="1">Cilium</location>
        <location evidence="1">Flagellum</location>
    </subcellularLocation>
    <subcellularLocation>
        <location evidence="2">Cytoplasm</location>
        <location evidence="2">Cytoskeleton</location>
    </subcellularLocation>
</comment>
<dbReference type="AlphaFoldDB" id="A0A3Q2NY36"/>
<reference evidence="16" key="1">
    <citation type="submission" date="2025-08" db="UniProtKB">
        <authorList>
            <consortium name="Ensembl"/>
        </authorList>
    </citation>
    <scope>IDENTIFICATION</scope>
</reference>
<dbReference type="PANTHER" id="PTHR31543:SF0">
    <property type="entry name" value="DYNEIN REGULATORY COMPLEX SUBUNIT 4"/>
    <property type="match status" value="1"/>
</dbReference>
<feature type="coiled-coil region" evidence="13">
    <location>
        <begin position="277"/>
        <end position="379"/>
    </location>
</feature>
<dbReference type="Pfam" id="PF13851">
    <property type="entry name" value="GAS"/>
    <property type="match status" value="1"/>
</dbReference>
<evidence type="ECO:0000256" key="11">
    <source>
        <dbReference type="ARBA" id="ARBA00023273"/>
    </source>
</evidence>
<dbReference type="Ensembl" id="ENSFHET00000008876.1">
    <property type="protein sequence ID" value="ENSFHEP00000004426.1"/>
    <property type="gene ID" value="ENSFHEG00000005337.1"/>
</dbReference>
<dbReference type="STRING" id="8078.ENSFHEP00000004426"/>